<dbReference type="InterPro" id="IPR012675">
    <property type="entry name" value="Beta-grasp_dom_sf"/>
</dbReference>
<reference evidence="1" key="1">
    <citation type="submission" date="2018-05" db="EMBL/GenBank/DDBJ databases">
        <authorList>
            <person name="Lanie J.A."/>
            <person name="Ng W.-L."/>
            <person name="Kazmierczak K.M."/>
            <person name="Andrzejewski T.M."/>
            <person name="Davidsen T.M."/>
            <person name="Wayne K.J."/>
            <person name="Tettelin H."/>
            <person name="Glass J.I."/>
            <person name="Rusch D."/>
            <person name="Podicherti R."/>
            <person name="Tsui H.-C.T."/>
            <person name="Winkler M.E."/>
        </authorList>
    </citation>
    <scope>NUCLEOTIDE SEQUENCE</scope>
</reference>
<organism evidence="1">
    <name type="scientific">marine metagenome</name>
    <dbReference type="NCBI Taxonomy" id="408172"/>
    <lineage>
        <taxon>unclassified sequences</taxon>
        <taxon>metagenomes</taxon>
        <taxon>ecological metagenomes</taxon>
    </lineage>
</organism>
<evidence type="ECO:0000313" key="1">
    <source>
        <dbReference type="EMBL" id="SVA93458.1"/>
    </source>
</evidence>
<proteinExistence type="predicted"/>
<dbReference type="InterPro" id="IPR016155">
    <property type="entry name" value="Mopterin_synth/thiamin_S_b"/>
</dbReference>
<evidence type="ECO:0008006" key="2">
    <source>
        <dbReference type="Google" id="ProtNLM"/>
    </source>
</evidence>
<name>A0A381ZVZ1_9ZZZZ</name>
<dbReference type="EMBL" id="UINC01022895">
    <property type="protein sequence ID" value="SVA93458.1"/>
    <property type="molecule type" value="Genomic_DNA"/>
</dbReference>
<sequence>MVNDLKCSLDEPLAAGDCVAFWPPVAGG</sequence>
<dbReference type="Gene3D" id="3.10.20.30">
    <property type="match status" value="1"/>
</dbReference>
<accession>A0A381ZVZ1</accession>
<dbReference type="SUPFAM" id="SSF54285">
    <property type="entry name" value="MoaD/ThiS"/>
    <property type="match status" value="1"/>
</dbReference>
<gene>
    <name evidence="1" type="ORF">METZ01_LOCUS146312</name>
</gene>
<protein>
    <recommendedName>
        <fullName evidence="2">Molybdopterin synthase sulfur carrier subunit</fullName>
    </recommendedName>
</protein>
<dbReference type="AlphaFoldDB" id="A0A381ZVZ1"/>